<dbReference type="CDD" id="cd00737">
    <property type="entry name" value="lyz_endolysin_autolysin"/>
    <property type="match status" value="1"/>
</dbReference>
<dbReference type="GO" id="GO:0031640">
    <property type="term" value="P:killing of cells of another organism"/>
    <property type="evidence" value="ECO:0007669"/>
    <property type="project" value="UniProtKB-KW"/>
</dbReference>
<evidence type="ECO:0000256" key="5">
    <source>
        <dbReference type="ARBA" id="ARBA00023200"/>
    </source>
</evidence>
<sequence>MVRVERTSPHGISLMHYFETCKLKAYPDPGSKNGEPWTIGWGHTGPEVKPGLVWTQQQADDAFIADLRRFERGVASLVNVPLTQGQFDALVSFAYNVGLDIDSDTISEGLGDSTLLRRLNAGDYAGAALEFLKWNKNDGKPMRGLTRRRHAEMGLFNGMSGRDAIKYGVAAA</sequence>
<dbReference type="RefSeq" id="WP_005346908.1">
    <property type="nucleotide sequence ID" value="NZ_JH823256.1"/>
</dbReference>
<dbReference type="EC" id="3.2.1.17" evidence="7"/>
<dbReference type="InterPro" id="IPR002196">
    <property type="entry name" value="Glyco_hydro_24"/>
</dbReference>
<dbReference type="Pfam" id="PF00959">
    <property type="entry name" value="Phage_lysozyme"/>
    <property type="match status" value="1"/>
</dbReference>
<keyword evidence="3 7" id="KW-0081">Bacteriolytic enzyme</keyword>
<evidence type="ECO:0000256" key="3">
    <source>
        <dbReference type="ARBA" id="ARBA00022638"/>
    </source>
</evidence>
<evidence type="ECO:0000313" key="8">
    <source>
        <dbReference type="EMBL" id="EKB17184.1"/>
    </source>
</evidence>
<dbReference type="InterPro" id="IPR034690">
    <property type="entry name" value="Endolysin_T4_type"/>
</dbReference>
<evidence type="ECO:0000256" key="1">
    <source>
        <dbReference type="ARBA" id="ARBA00000632"/>
    </source>
</evidence>
<dbReference type="GO" id="GO:0042742">
    <property type="term" value="P:defense response to bacterium"/>
    <property type="evidence" value="ECO:0007669"/>
    <property type="project" value="UniProtKB-KW"/>
</dbReference>
<comment type="similarity">
    <text evidence="7">Belongs to the glycosyl hydrolase 24 family.</text>
</comment>
<dbReference type="InterPro" id="IPR023346">
    <property type="entry name" value="Lysozyme-like_dom_sf"/>
</dbReference>
<organism evidence="8 9">
    <name type="scientific">Aeromonas veronii AMC34</name>
    <dbReference type="NCBI Taxonomy" id="1073383"/>
    <lineage>
        <taxon>Bacteria</taxon>
        <taxon>Pseudomonadati</taxon>
        <taxon>Pseudomonadota</taxon>
        <taxon>Gammaproteobacteria</taxon>
        <taxon>Aeromonadales</taxon>
        <taxon>Aeromonadaceae</taxon>
        <taxon>Aeromonas</taxon>
    </lineage>
</organism>
<evidence type="ECO:0000256" key="7">
    <source>
        <dbReference type="RuleBase" id="RU003788"/>
    </source>
</evidence>
<dbReference type="GO" id="GO:0009253">
    <property type="term" value="P:peptidoglycan catabolic process"/>
    <property type="evidence" value="ECO:0007669"/>
    <property type="project" value="InterPro"/>
</dbReference>
<dbReference type="GO" id="GO:0016998">
    <property type="term" value="P:cell wall macromolecule catabolic process"/>
    <property type="evidence" value="ECO:0007669"/>
    <property type="project" value="InterPro"/>
</dbReference>
<dbReference type="Proteomes" id="UP000006087">
    <property type="component" value="Unassembled WGS sequence"/>
</dbReference>
<comment type="caution">
    <text evidence="8">The sequence shown here is derived from an EMBL/GenBank/DDBJ whole genome shotgun (WGS) entry which is preliminary data.</text>
</comment>
<dbReference type="PATRIC" id="fig|1073383.3.peg.3418"/>
<proteinExistence type="inferred from homology"/>
<evidence type="ECO:0000313" key="9">
    <source>
        <dbReference type="Proteomes" id="UP000006087"/>
    </source>
</evidence>
<dbReference type="HAMAP" id="MF_04110">
    <property type="entry name" value="ENDOLYSIN_T4"/>
    <property type="match status" value="1"/>
</dbReference>
<dbReference type="PANTHER" id="PTHR38107:SF3">
    <property type="entry name" value="LYSOZYME RRRD-RELATED"/>
    <property type="match status" value="1"/>
</dbReference>
<dbReference type="PANTHER" id="PTHR38107">
    <property type="match status" value="1"/>
</dbReference>
<dbReference type="SMR" id="K1JCC6"/>
<dbReference type="InterPro" id="IPR033907">
    <property type="entry name" value="Endolysin_autolysin"/>
</dbReference>
<keyword evidence="2 7" id="KW-0929">Antimicrobial</keyword>
<dbReference type="SUPFAM" id="SSF53955">
    <property type="entry name" value="Lysozyme-like"/>
    <property type="match status" value="1"/>
</dbReference>
<dbReference type="InterPro" id="IPR023347">
    <property type="entry name" value="Lysozyme_dom_sf"/>
</dbReference>
<evidence type="ECO:0000256" key="6">
    <source>
        <dbReference type="ARBA" id="ARBA00023295"/>
    </source>
</evidence>
<dbReference type="Gene3D" id="1.10.530.40">
    <property type="match status" value="1"/>
</dbReference>
<dbReference type="InterPro" id="IPR051018">
    <property type="entry name" value="Bacteriophage_GH24"/>
</dbReference>
<dbReference type="HOGENOM" id="CLU_091641_3_3_6"/>
<accession>K1JCC6</accession>
<name>K1JCC6_AERVE</name>
<reference evidence="8 9" key="1">
    <citation type="submission" date="2012-06" db="EMBL/GenBank/DDBJ databases">
        <title>The Genome Sequence of Aeromonas veronii AMC34.</title>
        <authorList>
            <consortium name="The Broad Institute Genome Sequencing Platform"/>
            <person name="Earl A."/>
            <person name="Ward D."/>
            <person name="Feldgarden M."/>
            <person name="Gevers D."/>
            <person name="Graf J."/>
            <person name="Tomasi A."/>
            <person name="Horneman A."/>
            <person name="Walker B."/>
            <person name="Young S.K."/>
            <person name="Zeng Q."/>
            <person name="Gargeya S."/>
            <person name="Fitzgerald M."/>
            <person name="Haas B."/>
            <person name="Abouelleil A."/>
            <person name="Alvarado L."/>
            <person name="Arachchi H.M."/>
            <person name="Berlin A.M."/>
            <person name="Chapman S.B."/>
            <person name="Goldberg J."/>
            <person name="Griggs A."/>
            <person name="Gujja S."/>
            <person name="Hansen M."/>
            <person name="Howarth C."/>
            <person name="Imamovic A."/>
            <person name="Larimer J."/>
            <person name="McCowan C."/>
            <person name="Montmayeur A."/>
            <person name="Murphy C."/>
            <person name="Neiman D."/>
            <person name="Pearson M."/>
            <person name="Priest M."/>
            <person name="Roberts A."/>
            <person name="Saif S."/>
            <person name="Shea T."/>
            <person name="Sisk P."/>
            <person name="Sykes S."/>
            <person name="Wortman J."/>
            <person name="Nusbaum C."/>
            <person name="Birren B."/>
        </authorList>
    </citation>
    <scope>NUCLEOTIDE SEQUENCE [LARGE SCALE GENOMIC DNA]</scope>
    <source>
        <strain evidence="8 9">AMC34</strain>
    </source>
</reference>
<comment type="catalytic activity">
    <reaction evidence="1 7">
        <text>Hydrolysis of (1-&gt;4)-beta-linkages between N-acetylmuramic acid and N-acetyl-D-glucosamine residues in a peptidoglycan and between N-acetyl-D-glucosamine residues in chitodextrins.</text>
        <dbReference type="EC" id="3.2.1.17"/>
    </reaction>
</comment>
<keyword evidence="4 7" id="KW-0378">Hydrolase</keyword>
<dbReference type="EMBL" id="AGWU01000024">
    <property type="protein sequence ID" value="EKB17184.1"/>
    <property type="molecule type" value="Genomic_DNA"/>
</dbReference>
<protein>
    <recommendedName>
        <fullName evidence="7">Lysozyme</fullName>
        <ecNumber evidence="7">3.2.1.17</ecNumber>
    </recommendedName>
</protein>
<keyword evidence="5" id="KW-1035">Host cytoplasm</keyword>
<dbReference type="AlphaFoldDB" id="K1JCC6"/>
<evidence type="ECO:0000256" key="4">
    <source>
        <dbReference type="ARBA" id="ARBA00022801"/>
    </source>
</evidence>
<keyword evidence="6 7" id="KW-0326">Glycosidase</keyword>
<evidence type="ECO:0000256" key="2">
    <source>
        <dbReference type="ARBA" id="ARBA00022529"/>
    </source>
</evidence>
<dbReference type="GO" id="GO:0003796">
    <property type="term" value="F:lysozyme activity"/>
    <property type="evidence" value="ECO:0007669"/>
    <property type="project" value="UniProtKB-EC"/>
</dbReference>
<gene>
    <name evidence="8" type="ORF">HMPREF1168_03411</name>
</gene>